<evidence type="ECO:0000256" key="1">
    <source>
        <dbReference type="SAM" id="MobiDB-lite"/>
    </source>
</evidence>
<feature type="region of interest" description="Disordered" evidence="1">
    <location>
        <begin position="141"/>
        <end position="165"/>
    </location>
</feature>
<dbReference type="AlphaFoldDB" id="A0AAV0X785"/>
<comment type="caution">
    <text evidence="2">The sequence shown here is derived from an EMBL/GenBank/DDBJ whole genome shotgun (WGS) entry which is preliminary data.</text>
</comment>
<reference evidence="2 3" key="1">
    <citation type="submission" date="2023-01" db="EMBL/GenBank/DDBJ databases">
        <authorList>
            <person name="Whitehead M."/>
        </authorList>
    </citation>
    <scope>NUCLEOTIDE SEQUENCE [LARGE SCALE GENOMIC DNA]</scope>
</reference>
<sequence>MRRKEEDEEDNNQYRSTTMTYNDSNDWFIVRNGLSERHPMTPVKTNVRKWLAGIFVQSVRAGEQSLEDGHLATAAAMFACATLLTDRSETFTDAVQRVYPCYFYRLYEHRMVTMGYGHLFPETATTKTVGATIRGRSPIGHRFGVRSSGPAQRPPSPPPITTPAI</sequence>
<gene>
    <name evidence="2" type="ORF">MEUPH1_LOCUS18821</name>
</gene>
<name>A0AAV0X785_9HEMI</name>
<organism evidence="2 3">
    <name type="scientific">Macrosiphum euphorbiae</name>
    <name type="common">potato aphid</name>
    <dbReference type="NCBI Taxonomy" id="13131"/>
    <lineage>
        <taxon>Eukaryota</taxon>
        <taxon>Metazoa</taxon>
        <taxon>Ecdysozoa</taxon>
        <taxon>Arthropoda</taxon>
        <taxon>Hexapoda</taxon>
        <taxon>Insecta</taxon>
        <taxon>Pterygota</taxon>
        <taxon>Neoptera</taxon>
        <taxon>Paraneoptera</taxon>
        <taxon>Hemiptera</taxon>
        <taxon>Sternorrhyncha</taxon>
        <taxon>Aphidomorpha</taxon>
        <taxon>Aphidoidea</taxon>
        <taxon>Aphididae</taxon>
        <taxon>Macrosiphini</taxon>
        <taxon>Macrosiphum</taxon>
    </lineage>
</organism>
<keyword evidence="3" id="KW-1185">Reference proteome</keyword>
<dbReference type="Proteomes" id="UP001160148">
    <property type="component" value="Unassembled WGS sequence"/>
</dbReference>
<dbReference type="EMBL" id="CARXXK010000003">
    <property type="protein sequence ID" value="CAI6363937.1"/>
    <property type="molecule type" value="Genomic_DNA"/>
</dbReference>
<feature type="compositionally biased region" description="Pro residues" evidence="1">
    <location>
        <begin position="152"/>
        <end position="165"/>
    </location>
</feature>
<protein>
    <submittedName>
        <fullName evidence="2">Uncharacterized protein</fullName>
    </submittedName>
</protein>
<proteinExistence type="predicted"/>
<accession>A0AAV0X785</accession>
<evidence type="ECO:0000313" key="2">
    <source>
        <dbReference type="EMBL" id="CAI6363937.1"/>
    </source>
</evidence>
<evidence type="ECO:0000313" key="3">
    <source>
        <dbReference type="Proteomes" id="UP001160148"/>
    </source>
</evidence>